<gene>
    <name evidence="3" type="primary">LOC117641811</name>
</gene>
<evidence type="ECO:0000313" key="3">
    <source>
        <dbReference type="RefSeq" id="XP_034235349.1"/>
    </source>
</evidence>
<dbReference type="AlphaFoldDB" id="A0A6P8ZJH2"/>
<dbReference type="InterPro" id="IPR027417">
    <property type="entry name" value="P-loop_NTPase"/>
</dbReference>
<dbReference type="InParanoid" id="A0A6P8ZJH2"/>
<dbReference type="GeneID" id="117641811"/>
<dbReference type="GO" id="GO:0000400">
    <property type="term" value="F:four-way junction DNA binding"/>
    <property type="evidence" value="ECO:0007669"/>
    <property type="project" value="TreeGrafter"/>
</dbReference>
<proteinExistence type="predicted"/>
<dbReference type="PANTHER" id="PTHR46644:SF2">
    <property type="entry name" value="DNA REPAIR PROTEIN XRCC2"/>
    <property type="match status" value="1"/>
</dbReference>
<organism evidence="3">
    <name type="scientific">Thrips palmi</name>
    <name type="common">Melon thrips</name>
    <dbReference type="NCBI Taxonomy" id="161013"/>
    <lineage>
        <taxon>Eukaryota</taxon>
        <taxon>Metazoa</taxon>
        <taxon>Ecdysozoa</taxon>
        <taxon>Arthropoda</taxon>
        <taxon>Hexapoda</taxon>
        <taxon>Insecta</taxon>
        <taxon>Pterygota</taxon>
        <taxon>Neoptera</taxon>
        <taxon>Paraneoptera</taxon>
        <taxon>Thysanoptera</taxon>
        <taxon>Terebrantia</taxon>
        <taxon>Thripoidea</taxon>
        <taxon>Thripidae</taxon>
        <taxon>Thrips</taxon>
    </lineage>
</organism>
<evidence type="ECO:0000259" key="1">
    <source>
        <dbReference type="PROSITE" id="PS50162"/>
    </source>
</evidence>
<name>A0A6P8ZJH2_THRPL</name>
<dbReference type="GO" id="GO:0000724">
    <property type="term" value="P:double-strand break repair via homologous recombination"/>
    <property type="evidence" value="ECO:0007669"/>
    <property type="project" value="InterPro"/>
</dbReference>
<dbReference type="KEGG" id="tpal:117641811"/>
<dbReference type="GO" id="GO:0033063">
    <property type="term" value="C:Rad51B-Rad51C-Rad51D-XRCC2 complex"/>
    <property type="evidence" value="ECO:0007669"/>
    <property type="project" value="InterPro"/>
</dbReference>
<sequence>MDYQIRAESGRQLLARLSSRPSLKGLDERLLGPDGPAPQDVIEIVGENSVGKSVLALQWVARAILSPPRGGLGVEILLIDADHHQPLFMLIQYLQARMKSFVAQTPGLKLNSSLIETSIKDALKRLTIINVYDSTSLYTALLALDTILVSKPQISMVVVDSLPAFYWADRLSGGLQHMDSYLRQMLSALQKSTRAHKVTVAFTRPSYFQSAAPSRFRSKDDSGASTVFINLNRFEDEASENNTSGKQPVQGMKLTNLYCATVRTPQGLRVHRYHFTKDGIVWL</sequence>
<dbReference type="GO" id="GO:0140664">
    <property type="term" value="F:ATP-dependent DNA damage sensor activity"/>
    <property type="evidence" value="ECO:0007669"/>
    <property type="project" value="InterPro"/>
</dbReference>
<dbReference type="GO" id="GO:0005524">
    <property type="term" value="F:ATP binding"/>
    <property type="evidence" value="ECO:0007669"/>
    <property type="project" value="InterPro"/>
</dbReference>
<dbReference type="PROSITE" id="PS50162">
    <property type="entry name" value="RECA_2"/>
    <property type="match status" value="1"/>
</dbReference>
<dbReference type="Gene3D" id="3.40.50.300">
    <property type="entry name" value="P-loop containing nucleotide triphosphate hydrolases"/>
    <property type="match status" value="1"/>
</dbReference>
<dbReference type="GO" id="GO:0005813">
    <property type="term" value="C:centrosome"/>
    <property type="evidence" value="ECO:0007669"/>
    <property type="project" value="TreeGrafter"/>
</dbReference>
<dbReference type="OrthoDB" id="420422at2759"/>
<dbReference type="SUPFAM" id="SSF52540">
    <property type="entry name" value="P-loop containing nucleoside triphosphate hydrolases"/>
    <property type="match status" value="1"/>
</dbReference>
<dbReference type="GO" id="GO:0042148">
    <property type="term" value="P:DNA strand invasion"/>
    <property type="evidence" value="ECO:0007669"/>
    <property type="project" value="TreeGrafter"/>
</dbReference>
<dbReference type="GO" id="GO:0005657">
    <property type="term" value="C:replication fork"/>
    <property type="evidence" value="ECO:0007669"/>
    <property type="project" value="InterPro"/>
</dbReference>
<dbReference type="InterPro" id="IPR030547">
    <property type="entry name" value="XRCC2"/>
</dbReference>
<feature type="domain" description="RecA family profile 1" evidence="1">
    <location>
        <begin position="15"/>
        <end position="210"/>
    </location>
</feature>
<dbReference type="Proteomes" id="UP000515158">
    <property type="component" value="Unplaced"/>
</dbReference>
<evidence type="ECO:0000313" key="2">
    <source>
        <dbReference type="Proteomes" id="UP000515158"/>
    </source>
</evidence>
<protein>
    <submittedName>
        <fullName evidence="3">DNA repair protein XRCC2-like</fullName>
    </submittedName>
</protein>
<dbReference type="PANTHER" id="PTHR46644">
    <property type="entry name" value="DNA REPAIR PROTEIN XRCC2"/>
    <property type="match status" value="1"/>
</dbReference>
<dbReference type="InterPro" id="IPR020588">
    <property type="entry name" value="RecA_ATP-bd"/>
</dbReference>
<accession>A0A6P8ZJH2</accession>
<dbReference type="RefSeq" id="XP_034235349.1">
    <property type="nucleotide sequence ID" value="XM_034379458.1"/>
</dbReference>
<keyword evidence="2" id="KW-1185">Reference proteome</keyword>
<reference evidence="3" key="1">
    <citation type="submission" date="2025-08" db="UniProtKB">
        <authorList>
            <consortium name="RefSeq"/>
        </authorList>
    </citation>
    <scope>IDENTIFICATION</scope>
    <source>
        <tissue evidence="3">Total insect</tissue>
    </source>
</reference>